<evidence type="ECO:0000313" key="1">
    <source>
        <dbReference type="EMBL" id="TYL89101.1"/>
    </source>
</evidence>
<dbReference type="AlphaFoldDB" id="A0A5D3K9Z2"/>
<proteinExistence type="predicted"/>
<reference evidence="1 2" key="1">
    <citation type="submission" date="2019-08" db="EMBL/GenBank/DDBJ databases">
        <title>Bradyrhizobium hipponensis sp. nov., a rhizobium isolated from a Lupinus angustifolius root nodule in Tunisia.</title>
        <authorList>
            <person name="Off K."/>
            <person name="Rejili M."/>
            <person name="Mars M."/>
            <person name="Brachmann A."/>
            <person name="Marin M."/>
        </authorList>
    </citation>
    <scope>NUCLEOTIDE SEQUENCE [LARGE SCALE GENOMIC DNA]</scope>
    <source>
        <strain evidence="1 2">CTAW71</strain>
    </source>
</reference>
<dbReference type="EMBL" id="VSSS01000062">
    <property type="protein sequence ID" value="TYL89101.1"/>
    <property type="molecule type" value="Genomic_DNA"/>
</dbReference>
<sequence length="109" mass="12050">MRPNFYNSDSKCAQGFCGKPVKNINAAYFAAFPNAIYRVRAWTNDPGRKPWYFHVEITLRTGDTICCNSADLCSKIWSGGGGSPRERFKAAIRAVITDVNFRPPALSGA</sequence>
<organism evidence="1 2">
    <name type="scientific">Bradyrhizobium rifense</name>
    <dbReference type="NCBI Taxonomy" id="515499"/>
    <lineage>
        <taxon>Bacteria</taxon>
        <taxon>Pseudomonadati</taxon>
        <taxon>Pseudomonadota</taxon>
        <taxon>Alphaproteobacteria</taxon>
        <taxon>Hyphomicrobiales</taxon>
        <taxon>Nitrobacteraceae</taxon>
        <taxon>Bradyrhizobium</taxon>
    </lineage>
</organism>
<keyword evidence="2" id="KW-1185">Reference proteome</keyword>
<protein>
    <submittedName>
        <fullName evidence="1">Uncharacterized protein</fullName>
    </submittedName>
</protein>
<accession>A0A5D3K9Z2</accession>
<gene>
    <name evidence="1" type="ORF">FXB40_36485</name>
</gene>
<evidence type="ECO:0000313" key="2">
    <source>
        <dbReference type="Proteomes" id="UP000324758"/>
    </source>
</evidence>
<dbReference type="RefSeq" id="WP_148777118.1">
    <property type="nucleotide sequence ID" value="NZ_VSSS01000062.1"/>
</dbReference>
<name>A0A5D3K9Z2_9BRAD</name>
<comment type="caution">
    <text evidence="1">The sequence shown here is derived from an EMBL/GenBank/DDBJ whole genome shotgun (WGS) entry which is preliminary data.</text>
</comment>
<dbReference type="Proteomes" id="UP000324758">
    <property type="component" value="Unassembled WGS sequence"/>
</dbReference>